<dbReference type="InterPro" id="IPR027417">
    <property type="entry name" value="P-loop_NTPase"/>
</dbReference>
<feature type="compositionally biased region" description="Basic and acidic residues" evidence="2">
    <location>
        <begin position="255"/>
        <end position="277"/>
    </location>
</feature>
<evidence type="ECO:0000256" key="3">
    <source>
        <dbReference type="SAM" id="Phobius"/>
    </source>
</evidence>
<dbReference type="AlphaFoldDB" id="A0A8W8NYB5"/>
<dbReference type="SUPFAM" id="SSF52540">
    <property type="entry name" value="P-loop containing nucleoside triphosphate hydrolases"/>
    <property type="match status" value="1"/>
</dbReference>
<feature type="compositionally biased region" description="Basic and acidic residues" evidence="2">
    <location>
        <begin position="414"/>
        <end position="427"/>
    </location>
</feature>
<dbReference type="Pfam" id="PF16095">
    <property type="entry name" value="COR-A"/>
    <property type="match status" value="1"/>
</dbReference>
<sequence length="1169" mass="136115">MGLLLFRAFLVINAFYIATENPVTPNPYRFPVYSVNECPRSQNEFITAAQRRNCTGGSRYLCVPNKYISSLIEFCTDRSRSLYGKGFCVLLEGTGDLNHYSCVEKFNSSCPSEPYYDEDIFKYPACLEIDKELRCFVADNNCNKRELPTVETPLNISKMETVGNETFRRASPRLLAIVYTIAVVSAGMILIWVIFQKRRKEQGERYKKNDENMSLLKDPEPLIEQNDDVQLEQTTINVSKHNQIHTTSTEMISETVKKDTQKSKMIQKEEKQNEESGYKTATLDGKQQHNPEIDDDKLRQFLSKGNISVCHIRCVIVGCGKAGKTTLLKRLQNASFDELMRIERTEMVDFHVNSFEVLLKEKTIQSVNKEDTLPTILFSKEKLEMGLKATAGQKTEEEADQPGVRGNNLFVEKSSQKKTENIPRDVPKTPANNNDAEKERESIPEPQDKIFVQNQLSPNTNETHDKDIETNEDDKINFEKYAILKIKDAVNELLNETDMRPRITFLDFAGQSMYYAFHQIFLRPKSCSILVVDMTKSLNDIVDFQDENEKECSQFASWRFRDYYTFWLRSIDSFSDTESPVIIVGTHADKLSKEECRKFLKSLNEHFDNWSHSGLRRHLNEDRMYTIGFPDSGSELEDLKDLKKCIANIVKCPRYSKENIRPVWALFEHILNKMKETEKVIPRKTLSDYNDQLGVQELRIDQSEISKMLVFFHRVGVLLYFDKDGLKEKIILDIQWLLDAFKCIIEYPVKTEDHDMKRRHFKRTGELDNVELDRIWHDKEKYFLKHKTTIIEYMQQLGLLMPLINLHSRDSTVYYFPSMNSKRFDKTGENNSKSSIICFKFSDEMQLPINVFHGIVLKCSKLNNWSILTEGAKNNICLYQNAACFSFQNHIVVLFNCNIEIRVQVWASPEIYNGRLLKKIKHSVEDIIHDDDLSYEIGYKCRKDVLKDEEDVSFISQNIFPVSNHLCEICDVDKKHIVDNDICWDLEENDENQDKAEHIGSWAENIESGDLHRLFCSFCIKIPEDHDRLSFTKDILGESKLAEFVKEIKYLARNVVLYKYLKDEEKKPGTVYVYEVNVKYTANQVVIEEKDARQKSDFFQRKNQNLVKVILIKGGFHSVLQAKKKAYQKYQQTRCKITADHLKMIADLLEEFTSSIHLNEQDTRSWEES</sequence>
<evidence type="ECO:0000313" key="6">
    <source>
        <dbReference type="EnsemblMetazoa" id="G8540.1:cds"/>
    </source>
</evidence>
<feature type="transmembrane region" description="Helical" evidence="3">
    <location>
        <begin position="174"/>
        <end position="195"/>
    </location>
</feature>
<organism evidence="6 7">
    <name type="scientific">Magallana gigas</name>
    <name type="common">Pacific oyster</name>
    <name type="synonym">Crassostrea gigas</name>
    <dbReference type="NCBI Taxonomy" id="29159"/>
    <lineage>
        <taxon>Eukaryota</taxon>
        <taxon>Metazoa</taxon>
        <taxon>Spiralia</taxon>
        <taxon>Lophotrochozoa</taxon>
        <taxon>Mollusca</taxon>
        <taxon>Bivalvia</taxon>
        <taxon>Autobranchia</taxon>
        <taxon>Pteriomorphia</taxon>
        <taxon>Ostreida</taxon>
        <taxon>Ostreoidea</taxon>
        <taxon>Ostreidae</taxon>
        <taxon>Magallana</taxon>
    </lineage>
</organism>
<keyword evidence="7" id="KW-1185">Reference proteome</keyword>
<evidence type="ECO:0000313" key="7">
    <source>
        <dbReference type="Proteomes" id="UP000005408"/>
    </source>
</evidence>
<name>A0A8W8NYB5_MAGGI</name>
<reference evidence="6" key="1">
    <citation type="submission" date="2022-08" db="UniProtKB">
        <authorList>
            <consortium name="EnsemblMetazoa"/>
        </authorList>
    </citation>
    <scope>IDENTIFICATION</scope>
    <source>
        <strain evidence="6">05x7-T-G4-1.051#20</strain>
    </source>
</reference>
<dbReference type="Proteomes" id="UP000005408">
    <property type="component" value="Unassembled WGS sequence"/>
</dbReference>
<keyword evidence="3" id="KW-1133">Transmembrane helix</keyword>
<keyword evidence="1" id="KW-0677">Repeat</keyword>
<protein>
    <recommendedName>
        <fullName evidence="5">COR domain-containing protein</fullName>
    </recommendedName>
</protein>
<feature type="compositionally biased region" description="Basic and acidic residues" evidence="2">
    <location>
        <begin position="435"/>
        <end position="446"/>
    </location>
</feature>
<accession>A0A8W8NYB5</accession>
<dbReference type="Gene3D" id="1.10.10.10">
    <property type="entry name" value="Winged helix-like DNA-binding domain superfamily/Winged helix DNA-binding domain"/>
    <property type="match status" value="1"/>
</dbReference>
<feature type="domain" description="COR" evidence="5">
    <location>
        <begin position="664"/>
        <end position="805"/>
    </location>
</feature>
<proteinExistence type="predicted"/>
<evidence type="ECO:0000259" key="5">
    <source>
        <dbReference type="Pfam" id="PF16095"/>
    </source>
</evidence>
<feature type="region of interest" description="Disordered" evidence="2">
    <location>
        <begin position="255"/>
        <end position="291"/>
    </location>
</feature>
<feature type="region of interest" description="Disordered" evidence="2">
    <location>
        <begin position="389"/>
        <end position="446"/>
    </location>
</feature>
<dbReference type="InterPro" id="IPR032171">
    <property type="entry name" value="COR-A"/>
</dbReference>
<feature type="signal peptide" evidence="4">
    <location>
        <begin position="1"/>
        <end position="19"/>
    </location>
</feature>
<dbReference type="InterPro" id="IPR036388">
    <property type="entry name" value="WH-like_DNA-bd_sf"/>
</dbReference>
<feature type="chain" id="PRO_5036483491" description="COR domain-containing protein" evidence="4">
    <location>
        <begin position="20"/>
        <end position="1169"/>
    </location>
</feature>
<keyword evidence="3" id="KW-0472">Membrane</keyword>
<dbReference type="Gene3D" id="3.40.50.300">
    <property type="entry name" value="P-loop containing nucleotide triphosphate hydrolases"/>
    <property type="match status" value="2"/>
</dbReference>
<evidence type="ECO:0000256" key="1">
    <source>
        <dbReference type="ARBA" id="ARBA00022737"/>
    </source>
</evidence>
<evidence type="ECO:0000256" key="2">
    <source>
        <dbReference type="SAM" id="MobiDB-lite"/>
    </source>
</evidence>
<keyword evidence="3" id="KW-0812">Transmembrane</keyword>
<keyword evidence="4" id="KW-0732">Signal</keyword>
<dbReference type="EnsemblMetazoa" id="G8540.1">
    <property type="protein sequence ID" value="G8540.1:cds"/>
    <property type="gene ID" value="G8540"/>
</dbReference>
<evidence type="ECO:0000256" key="4">
    <source>
        <dbReference type="SAM" id="SignalP"/>
    </source>
</evidence>